<evidence type="ECO:0000313" key="6">
    <source>
        <dbReference type="Proteomes" id="UP000184206"/>
    </source>
</evidence>
<dbReference type="InterPro" id="IPR011711">
    <property type="entry name" value="GntR_C"/>
</dbReference>
<sequence>MKSNIIKESLGEIIAEELRRSIWKREIGFGERLIENELSAKYDVSRNVIRDALKILENDGMVVIEPRKGTYVSDFSDEDWKEIIDLRLMVESYAFLKALPHLENPEFIELQSILDKMKYKDSVEDWMDLFDLDMKFHSYIVSLSGNSRIIKLYESIKVQIRTFLLYLDEYYTSPKAFYEEQEELMKALLTKEPKIVENKIHTHIKYVEGKFLG</sequence>
<evidence type="ECO:0000256" key="2">
    <source>
        <dbReference type="ARBA" id="ARBA00023125"/>
    </source>
</evidence>
<dbReference type="SUPFAM" id="SSF46785">
    <property type="entry name" value="Winged helix' DNA-binding domain"/>
    <property type="match status" value="1"/>
</dbReference>
<dbReference type="EMBL" id="FRCF01000014">
    <property type="protein sequence ID" value="SHM56508.1"/>
    <property type="molecule type" value="Genomic_DNA"/>
</dbReference>
<dbReference type="Gene3D" id="1.10.10.10">
    <property type="entry name" value="Winged helix-like DNA-binding domain superfamily/Winged helix DNA-binding domain"/>
    <property type="match status" value="1"/>
</dbReference>
<feature type="domain" description="HTH gntR-type" evidence="4">
    <location>
        <begin position="8"/>
        <end position="75"/>
    </location>
</feature>
<proteinExistence type="predicted"/>
<dbReference type="CDD" id="cd07377">
    <property type="entry name" value="WHTH_GntR"/>
    <property type="match status" value="1"/>
</dbReference>
<evidence type="ECO:0000256" key="1">
    <source>
        <dbReference type="ARBA" id="ARBA00023015"/>
    </source>
</evidence>
<dbReference type="STRING" id="1123231.SAMN02745189_02379"/>
<name>A0A1M7JU44_9BACL</name>
<dbReference type="PANTHER" id="PTHR43537">
    <property type="entry name" value="TRANSCRIPTIONAL REGULATOR, GNTR FAMILY"/>
    <property type="match status" value="1"/>
</dbReference>
<dbReference type="SMART" id="SM00345">
    <property type="entry name" value="HTH_GNTR"/>
    <property type="match status" value="1"/>
</dbReference>
<keyword evidence="1" id="KW-0805">Transcription regulation</keyword>
<dbReference type="RefSeq" id="WP_072710792.1">
    <property type="nucleotide sequence ID" value="NZ_FRCF01000014.1"/>
</dbReference>
<keyword evidence="2 5" id="KW-0238">DNA-binding</keyword>
<organism evidence="5 6">
    <name type="scientific">Lacicoccus alkaliphilus DSM 16010</name>
    <dbReference type="NCBI Taxonomy" id="1123231"/>
    <lineage>
        <taxon>Bacteria</taxon>
        <taxon>Bacillati</taxon>
        <taxon>Bacillota</taxon>
        <taxon>Bacilli</taxon>
        <taxon>Bacillales</taxon>
        <taxon>Salinicoccaceae</taxon>
        <taxon>Lacicoccus</taxon>
    </lineage>
</organism>
<dbReference type="SMART" id="SM00895">
    <property type="entry name" value="FCD"/>
    <property type="match status" value="1"/>
</dbReference>
<dbReference type="SUPFAM" id="SSF48008">
    <property type="entry name" value="GntR ligand-binding domain-like"/>
    <property type="match status" value="1"/>
</dbReference>
<dbReference type="PROSITE" id="PS50949">
    <property type="entry name" value="HTH_GNTR"/>
    <property type="match status" value="1"/>
</dbReference>
<dbReference type="Pfam" id="PF07729">
    <property type="entry name" value="FCD"/>
    <property type="match status" value="1"/>
</dbReference>
<dbReference type="GO" id="GO:0003700">
    <property type="term" value="F:DNA-binding transcription factor activity"/>
    <property type="evidence" value="ECO:0007669"/>
    <property type="project" value="InterPro"/>
</dbReference>
<evidence type="ECO:0000313" key="5">
    <source>
        <dbReference type="EMBL" id="SHM56508.1"/>
    </source>
</evidence>
<dbReference type="InterPro" id="IPR000524">
    <property type="entry name" value="Tscrpt_reg_HTH_GntR"/>
</dbReference>
<reference evidence="5 6" key="1">
    <citation type="submission" date="2016-11" db="EMBL/GenBank/DDBJ databases">
        <authorList>
            <person name="Jaros S."/>
            <person name="Januszkiewicz K."/>
            <person name="Wedrychowicz H."/>
        </authorList>
    </citation>
    <scope>NUCLEOTIDE SEQUENCE [LARGE SCALE GENOMIC DNA]</scope>
    <source>
        <strain evidence="5 6">DSM 16010</strain>
    </source>
</reference>
<dbReference type="InterPro" id="IPR008920">
    <property type="entry name" value="TF_FadR/GntR_C"/>
</dbReference>
<dbReference type="PRINTS" id="PR00035">
    <property type="entry name" value="HTHGNTR"/>
</dbReference>
<keyword evidence="3" id="KW-0804">Transcription</keyword>
<evidence type="ECO:0000259" key="4">
    <source>
        <dbReference type="PROSITE" id="PS50949"/>
    </source>
</evidence>
<dbReference type="GO" id="GO:0003677">
    <property type="term" value="F:DNA binding"/>
    <property type="evidence" value="ECO:0007669"/>
    <property type="project" value="UniProtKB-KW"/>
</dbReference>
<dbReference type="AlphaFoldDB" id="A0A1M7JU44"/>
<dbReference type="Gene3D" id="1.20.120.530">
    <property type="entry name" value="GntR ligand-binding domain-like"/>
    <property type="match status" value="1"/>
</dbReference>
<dbReference type="Proteomes" id="UP000184206">
    <property type="component" value="Unassembled WGS sequence"/>
</dbReference>
<accession>A0A1M7JU44</accession>
<protein>
    <submittedName>
        <fullName evidence="5">DNA-binding transcriptional regulator, GntR family</fullName>
    </submittedName>
</protein>
<dbReference type="PANTHER" id="PTHR43537:SF24">
    <property type="entry name" value="GLUCONATE OPERON TRANSCRIPTIONAL REPRESSOR"/>
    <property type="match status" value="1"/>
</dbReference>
<dbReference type="Pfam" id="PF00392">
    <property type="entry name" value="GntR"/>
    <property type="match status" value="1"/>
</dbReference>
<dbReference type="InterPro" id="IPR036388">
    <property type="entry name" value="WH-like_DNA-bd_sf"/>
</dbReference>
<keyword evidence="6" id="KW-1185">Reference proteome</keyword>
<gene>
    <name evidence="5" type="ORF">SAMN02745189_02379</name>
</gene>
<evidence type="ECO:0000256" key="3">
    <source>
        <dbReference type="ARBA" id="ARBA00023163"/>
    </source>
</evidence>
<dbReference type="OrthoDB" id="9781630at2"/>
<dbReference type="InterPro" id="IPR036390">
    <property type="entry name" value="WH_DNA-bd_sf"/>
</dbReference>